<dbReference type="EMBL" id="QJKJ01011302">
    <property type="protein sequence ID" value="RDX71512.1"/>
    <property type="molecule type" value="Genomic_DNA"/>
</dbReference>
<reference evidence="3" key="1">
    <citation type="submission" date="2018-05" db="EMBL/GenBank/DDBJ databases">
        <title>Draft genome of Mucuna pruriens seed.</title>
        <authorList>
            <person name="Nnadi N.E."/>
            <person name="Vos R."/>
            <person name="Hasami M.H."/>
            <person name="Devisetty U.K."/>
            <person name="Aguiy J.C."/>
        </authorList>
    </citation>
    <scope>NUCLEOTIDE SEQUENCE [LARGE SCALE GENOMIC DNA]</scope>
    <source>
        <strain evidence="3">JCA_2017</strain>
    </source>
</reference>
<name>A0A371EZP8_MUCPR</name>
<dbReference type="FunFam" id="3.30.70.270:FF:000020">
    <property type="entry name" value="Transposon Tf2-6 polyprotein-like Protein"/>
    <property type="match status" value="1"/>
</dbReference>
<evidence type="ECO:0000259" key="2">
    <source>
        <dbReference type="Pfam" id="PF17919"/>
    </source>
</evidence>
<dbReference type="OrthoDB" id="541843at2759"/>
<dbReference type="InterPro" id="IPR043128">
    <property type="entry name" value="Rev_trsase/Diguanyl_cyclase"/>
</dbReference>
<feature type="domain" description="Reverse transcriptase" evidence="1">
    <location>
        <begin position="186"/>
        <end position="336"/>
    </location>
</feature>
<dbReference type="InterPro" id="IPR043502">
    <property type="entry name" value="DNA/RNA_pol_sf"/>
</dbReference>
<dbReference type="Pfam" id="PF00078">
    <property type="entry name" value="RVT_1"/>
    <property type="match status" value="1"/>
</dbReference>
<dbReference type="InterPro" id="IPR053134">
    <property type="entry name" value="RNA-dir_DNA_polymerase"/>
</dbReference>
<organism evidence="3 4">
    <name type="scientific">Mucuna pruriens</name>
    <name type="common">Velvet bean</name>
    <name type="synonym">Dolichos pruriens</name>
    <dbReference type="NCBI Taxonomy" id="157652"/>
    <lineage>
        <taxon>Eukaryota</taxon>
        <taxon>Viridiplantae</taxon>
        <taxon>Streptophyta</taxon>
        <taxon>Embryophyta</taxon>
        <taxon>Tracheophyta</taxon>
        <taxon>Spermatophyta</taxon>
        <taxon>Magnoliopsida</taxon>
        <taxon>eudicotyledons</taxon>
        <taxon>Gunneridae</taxon>
        <taxon>Pentapetalae</taxon>
        <taxon>rosids</taxon>
        <taxon>fabids</taxon>
        <taxon>Fabales</taxon>
        <taxon>Fabaceae</taxon>
        <taxon>Papilionoideae</taxon>
        <taxon>50 kb inversion clade</taxon>
        <taxon>NPAAA clade</taxon>
        <taxon>indigoferoid/millettioid clade</taxon>
        <taxon>Phaseoleae</taxon>
        <taxon>Mucuna</taxon>
    </lineage>
</organism>
<dbReference type="InterPro" id="IPR041577">
    <property type="entry name" value="RT_RNaseH_2"/>
</dbReference>
<accession>A0A371EZP8</accession>
<sequence length="457" mass="52025">MTARTKIDVHAGTLSMEFGDTLAEIMSAYLVPSLTQVGQLDPKSVYENSLSSPPPSDLKPLPKHLKYAYLDTEQQLPVIIANNLRQEQEDKLLNVLRQQKKAIGWKLSNLPSINPSIYMHRILMKEEFKPIRQLQIRLNLTILDVVKKEVTKLLAAGIIYPISDSQWVSLVQVVPKKSRITVYLCGFRIVDKKLNQATRKDHFPLPFIDHVLEKLSGKSHYCFLDGFLGYMQIYIAPEDHHKTTFTCPFGTFAYSRMPFGLCNASSTFQRCMTSIFSDLLQECMEVFMDDFTVYADSFDACLENLSKVLRRCIDTNLVLNFEKCHLMVSEGIVLGHLISNRGIEVDKFKINIITSLPNPISVREVRSFLVHTGFYRRFVKNFSKLTLPLSRLLQKDVDFNFDQPCIEAFQELKSRLTSAPILQAPNWDPLFELMCDASNSTLGAVLGQKLEPAAQCL</sequence>
<dbReference type="Gene3D" id="3.30.70.270">
    <property type="match status" value="2"/>
</dbReference>
<comment type="caution">
    <text evidence="3">The sequence shown here is derived from an EMBL/GenBank/DDBJ whole genome shotgun (WGS) entry which is preliminary data.</text>
</comment>
<proteinExistence type="predicted"/>
<dbReference type="Gene3D" id="3.10.10.10">
    <property type="entry name" value="HIV Type 1 Reverse Transcriptase, subunit A, domain 1"/>
    <property type="match status" value="1"/>
</dbReference>
<feature type="domain" description="Reverse transcriptase/retrotransposon-derived protein RNase H-like" evidence="2">
    <location>
        <begin position="402"/>
        <end position="450"/>
    </location>
</feature>
<dbReference type="PANTHER" id="PTHR24559:SF444">
    <property type="entry name" value="REVERSE TRANSCRIPTASE DOMAIN-CONTAINING PROTEIN"/>
    <property type="match status" value="1"/>
</dbReference>
<feature type="non-terminal residue" evidence="3">
    <location>
        <position position="1"/>
    </location>
</feature>
<evidence type="ECO:0000313" key="3">
    <source>
        <dbReference type="EMBL" id="RDX71512.1"/>
    </source>
</evidence>
<dbReference type="SUPFAM" id="SSF56672">
    <property type="entry name" value="DNA/RNA polymerases"/>
    <property type="match status" value="1"/>
</dbReference>
<evidence type="ECO:0000313" key="4">
    <source>
        <dbReference type="Proteomes" id="UP000257109"/>
    </source>
</evidence>
<dbReference type="Pfam" id="PF17919">
    <property type="entry name" value="RT_RNaseH_2"/>
    <property type="match status" value="1"/>
</dbReference>
<protein>
    <submittedName>
        <fullName evidence="3">Retrovirus-related Pol polyprotein from transposon 17.6</fullName>
    </submittedName>
</protein>
<dbReference type="AlphaFoldDB" id="A0A371EZP8"/>
<dbReference type="Proteomes" id="UP000257109">
    <property type="component" value="Unassembled WGS sequence"/>
</dbReference>
<gene>
    <name evidence="3" type="primary">pol</name>
    <name evidence="3" type="ORF">CR513_49132</name>
</gene>
<dbReference type="PANTHER" id="PTHR24559">
    <property type="entry name" value="TRANSPOSON TY3-I GAG-POL POLYPROTEIN"/>
    <property type="match status" value="1"/>
</dbReference>
<keyword evidence="4" id="KW-1185">Reference proteome</keyword>
<dbReference type="InterPro" id="IPR000477">
    <property type="entry name" value="RT_dom"/>
</dbReference>
<dbReference type="CDD" id="cd01647">
    <property type="entry name" value="RT_LTR"/>
    <property type="match status" value="1"/>
</dbReference>
<evidence type="ECO:0000259" key="1">
    <source>
        <dbReference type="Pfam" id="PF00078"/>
    </source>
</evidence>